<proteinExistence type="predicted"/>
<keyword evidence="2" id="KW-1185">Reference proteome</keyword>
<dbReference type="Proteomes" id="UP000235347">
    <property type="component" value="Unassembled WGS sequence"/>
</dbReference>
<gene>
    <name evidence="1" type="ORF">C0Z19_19440</name>
</gene>
<organism evidence="1 2">
    <name type="scientific">Trinickia soli</name>
    <dbReference type="NCBI Taxonomy" id="380675"/>
    <lineage>
        <taxon>Bacteria</taxon>
        <taxon>Pseudomonadati</taxon>
        <taxon>Pseudomonadota</taxon>
        <taxon>Betaproteobacteria</taxon>
        <taxon>Burkholderiales</taxon>
        <taxon>Burkholderiaceae</taxon>
        <taxon>Trinickia</taxon>
    </lineage>
</organism>
<protein>
    <submittedName>
        <fullName evidence="1">BON domain-containing protein</fullName>
    </submittedName>
</protein>
<name>A0A2N7VTQ6_9BURK</name>
<evidence type="ECO:0000313" key="2">
    <source>
        <dbReference type="Proteomes" id="UP000235347"/>
    </source>
</evidence>
<feature type="non-terminal residue" evidence="1">
    <location>
        <position position="32"/>
    </location>
</feature>
<dbReference type="PROSITE" id="PS51257">
    <property type="entry name" value="PROKAR_LIPOPROTEIN"/>
    <property type="match status" value="1"/>
</dbReference>
<accession>A0A2N7VTQ6</accession>
<reference evidence="1 2" key="1">
    <citation type="submission" date="2018-01" db="EMBL/GenBank/DDBJ databases">
        <title>Whole genome analyses suggest that Burkholderia sensu lato contains two further novel genera in the rhizoxinica-symbiotica group Mycetohabitans gen. nov., and Trinickia gen. nov.: implications for the evolution of diazotrophy and nodulation in the Burkholderiaceae.</title>
        <authorList>
            <person name="Estrada-de los Santos P."/>
            <person name="Palmer M."/>
            <person name="Chavez-Ramirez B."/>
            <person name="Beukes C."/>
            <person name="Steenkamp E.T."/>
            <person name="Hirsch A.M."/>
            <person name="Manyaka P."/>
            <person name="Maluk M."/>
            <person name="Lafos M."/>
            <person name="Crook M."/>
            <person name="Gross E."/>
            <person name="Simon M.F."/>
            <person name="Bueno dos Reis Junior F."/>
            <person name="Poole P.S."/>
            <person name="Venter S.N."/>
            <person name="James E.K."/>
        </authorList>
    </citation>
    <scope>NUCLEOTIDE SEQUENCE [LARGE SCALE GENOMIC DNA]</scope>
    <source>
        <strain evidence="1 2">GP25-8</strain>
    </source>
</reference>
<sequence length="32" mass="3173">MKADRVMKTIVRGTLAAAAAAALAASLQGCVL</sequence>
<dbReference type="AlphaFoldDB" id="A0A2N7VTQ6"/>
<dbReference type="EMBL" id="PNYB01000018">
    <property type="protein sequence ID" value="PMS20534.1"/>
    <property type="molecule type" value="Genomic_DNA"/>
</dbReference>
<comment type="caution">
    <text evidence="1">The sequence shown here is derived from an EMBL/GenBank/DDBJ whole genome shotgun (WGS) entry which is preliminary data.</text>
</comment>
<evidence type="ECO:0000313" key="1">
    <source>
        <dbReference type="EMBL" id="PMS20534.1"/>
    </source>
</evidence>